<feature type="binding site" evidence="1">
    <location>
        <position position="155"/>
    </location>
    <ligand>
        <name>Mn(2+)</name>
        <dbReference type="ChEBI" id="CHEBI:29035"/>
        <label>2</label>
    </ligand>
</feature>
<dbReference type="STRING" id="1384057.CD33_11590"/>
<evidence type="ECO:0000313" key="4">
    <source>
        <dbReference type="Proteomes" id="UP000030408"/>
    </source>
</evidence>
<dbReference type="NCBIfam" id="TIGR01891">
    <property type="entry name" value="amidohydrolases"/>
    <property type="match status" value="1"/>
</dbReference>
<dbReference type="InterPro" id="IPR036264">
    <property type="entry name" value="Bact_exopeptidase_dim_dom"/>
</dbReference>
<keyword evidence="4" id="KW-1185">Reference proteome</keyword>
<evidence type="ECO:0000313" key="3">
    <source>
        <dbReference type="EMBL" id="KGR75361.1"/>
    </source>
</evidence>
<reference evidence="3 4" key="1">
    <citation type="submission" date="2014-02" db="EMBL/GenBank/DDBJ databases">
        <title>Draft genome sequence of Lysinibacillus sinduriensis JCM 15800.</title>
        <authorList>
            <person name="Zhang F."/>
            <person name="Wang G."/>
            <person name="Zhang L."/>
        </authorList>
    </citation>
    <scope>NUCLEOTIDE SEQUENCE [LARGE SCALE GENOMIC DNA]</scope>
    <source>
        <strain evidence="3 4">JCM 15800</strain>
    </source>
</reference>
<dbReference type="Gene3D" id="3.40.630.10">
    <property type="entry name" value="Zn peptidases"/>
    <property type="match status" value="1"/>
</dbReference>
<dbReference type="SUPFAM" id="SSF55031">
    <property type="entry name" value="Bacterial exopeptidase dimerisation domain"/>
    <property type="match status" value="1"/>
</dbReference>
<dbReference type="SUPFAM" id="SSF53187">
    <property type="entry name" value="Zn-dependent exopeptidases"/>
    <property type="match status" value="1"/>
</dbReference>
<dbReference type="InterPro" id="IPR002933">
    <property type="entry name" value="Peptidase_M20"/>
</dbReference>
<dbReference type="RefSeq" id="WP_036200836.1">
    <property type="nucleotide sequence ID" value="NZ_AVCY01000005.1"/>
</dbReference>
<feature type="domain" description="Peptidase M20 dimerisation" evidence="2">
    <location>
        <begin position="171"/>
        <end position="275"/>
    </location>
</feature>
<dbReference type="GO" id="GO:0046872">
    <property type="term" value="F:metal ion binding"/>
    <property type="evidence" value="ECO:0007669"/>
    <property type="project" value="UniProtKB-KW"/>
</dbReference>
<dbReference type="eggNOG" id="COG1473">
    <property type="taxonomic scope" value="Bacteria"/>
</dbReference>
<feature type="binding site" evidence="1">
    <location>
        <position position="97"/>
    </location>
    <ligand>
        <name>Mn(2+)</name>
        <dbReference type="ChEBI" id="CHEBI:29035"/>
        <label>2</label>
    </ligand>
</feature>
<proteinExistence type="predicted"/>
<comment type="cofactor">
    <cofactor evidence="1">
        <name>Mn(2+)</name>
        <dbReference type="ChEBI" id="CHEBI:29035"/>
    </cofactor>
    <text evidence="1">The Mn(2+) ion enhances activity.</text>
</comment>
<accession>A0A0A3HS10</accession>
<dbReference type="PIRSF" id="PIRSF005962">
    <property type="entry name" value="Pept_M20D_amidohydro"/>
    <property type="match status" value="1"/>
</dbReference>
<dbReference type="Pfam" id="PF07687">
    <property type="entry name" value="M20_dimer"/>
    <property type="match status" value="1"/>
</dbReference>
<name>A0A0A3HS10_9BACL</name>
<organism evidence="3 4">
    <name type="scientific">Ureibacillus sinduriensis BLB-1 = JCM 15800</name>
    <dbReference type="NCBI Taxonomy" id="1384057"/>
    <lineage>
        <taxon>Bacteria</taxon>
        <taxon>Bacillati</taxon>
        <taxon>Bacillota</taxon>
        <taxon>Bacilli</taxon>
        <taxon>Bacillales</taxon>
        <taxon>Caryophanaceae</taxon>
        <taxon>Ureibacillus</taxon>
    </lineage>
</organism>
<dbReference type="GO" id="GO:0016787">
    <property type="term" value="F:hydrolase activity"/>
    <property type="evidence" value="ECO:0007669"/>
    <property type="project" value="UniProtKB-KW"/>
</dbReference>
<dbReference type="PANTHER" id="PTHR11014">
    <property type="entry name" value="PEPTIDASE M20 FAMILY MEMBER"/>
    <property type="match status" value="1"/>
</dbReference>
<feature type="binding site" evidence="1">
    <location>
        <position position="131"/>
    </location>
    <ligand>
        <name>Mn(2+)</name>
        <dbReference type="ChEBI" id="CHEBI:29035"/>
        <label>2</label>
    </ligand>
</feature>
<keyword evidence="3" id="KW-0378">Hydrolase</keyword>
<feature type="binding site" evidence="1">
    <location>
        <position position="349"/>
    </location>
    <ligand>
        <name>Mn(2+)</name>
        <dbReference type="ChEBI" id="CHEBI:29035"/>
        <label>2</label>
    </ligand>
</feature>
<gene>
    <name evidence="3" type="ORF">CD33_11590</name>
</gene>
<dbReference type="Proteomes" id="UP000030408">
    <property type="component" value="Unassembled WGS sequence"/>
</dbReference>
<feature type="binding site" evidence="1">
    <location>
        <position position="99"/>
    </location>
    <ligand>
        <name>Mn(2+)</name>
        <dbReference type="ChEBI" id="CHEBI:29035"/>
        <label>2</label>
    </ligand>
</feature>
<evidence type="ECO:0000259" key="2">
    <source>
        <dbReference type="Pfam" id="PF07687"/>
    </source>
</evidence>
<dbReference type="Pfam" id="PF01546">
    <property type="entry name" value="Peptidase_M20"/>
    <property type="match status" value="1"/>
</dbReference>
<evidence type="ECO:0000256" key="1">
    <source>
        <dbReference type="PIRSR" id="PIRSR005962-1"/>
    </source>
</evidence>
<dbReference type="PANTHER" id="PTHR11014:SF169">
    <property type="entry name" value="CLAN MH, FAMILY M20, PEPTIDASE T-LIKE METALLOPEPTIDASE"/>
    <property type="match status" value="1"/>
</dbReference>
<dbReference type="InterPro" id="IPR011650">
    <property type="entry name" value="Peptidase_M20_dimer"/>
</dbReference>
<keyword evidence="1" id="KW-0464">Manganese</keyword>
<sequence length="375" mass="41884">MEKKNLQLAIALRHELHTHPELSYEEVWTRQRLINFLKEHTNNLEIIDEGKKYFYAAYRAGAGKKGIAFRADFDALPIPETISLPWGSTISGIAHKCGHDGHSSSLAGFALEVDQKGADHNIFFLFQHAEETAQGAIEAKEILYKEKIDEIYGFHNMPGIPMKTVSVIDGTAHFASRGMSIEMVGYPSHASEPEKGVNPSYAIAKVIDAIPSFTSPETNDGLVLCTVIQIDVGSENYGIAAHKGALKMTIRAEREAELDQLQKNLENLSMQLGKQYGIHVSFKYNDIFPETVNTKECSDVVREVCREKGLAWQELPTPYRASEDFGEYLKQVKGSYFYVGSGENHPGIHTLEYDFPDDIIETVVEVYKGIAGMKH</sequence>
<protein>
    <submittedName>
        <fullName evidence="3">Amidohydrolase</fullName>
    </submittedName>
</protein>
<dbReference type="OrthoDB" id="9776731at2"/>
<comment type="caution">
    <text evidence="3">The sequence shown here is derived from an EMBL/GenBank/DDBJ whole genome shotgun (WGS) entry which is preliminary data.</text>
</comment>
<dbReference type="EMBL" id="JPVO01000051">
    <property type="protein sequence ID" value="KGR75361.1"/>
    <property type="molecule type" value="Genomic_DNA"/>
</dbReference>
<dbReference type="Gene3D" id="3.30.70.360">
    <property type="match status" value="1"/>
</dbReference>
<dbReference type="AlphaFoldDB" id="A0A0A3HS10"/>
<keyword evidence="1" id="KW-0479">Metal-binding</keyword>
<dbReference type="InterPro" id="IPR017439">
    <property type="entry name" value="Amidohydrolase"/>
</dbReference>